<evidence type="ECO:0000259" key="4">
    <source>
        <dbReference type="PROSITE" id="PS50002"/>
    </source>
</evidence>
<dbReference type="PROSITE" id="PS50002">
    <property type="entry name" value="SH3"/>
    <property type="match status" value="1"/>
</dbReference>
<proteinExistence type="predicted"/>
<evidence type="ECO:0000256" key="3">
    <source>
        <dbReference type="SAM" id="Phobius"/>
    </source>
</evidence>
<keyword evidence="3" id="KW-0472">Membrane</keyword>
<evidence type="ECO:0000256" key="1">
    <source>
        <dbReference type="ARBA" id="ARBA00022443"/>
    </source>
</evidence>
<dbReference type="EMBL" id="JAIPUX010001232">
    <property type="protein sequence ID" value="KAH0624812.1"/>
    <property type="molecule type" value="Genomic_DNA"/>
</dbReference>
<dbReference type="Pfam" id="PF22562">
    <property type="entry name" value="UBA_7"/>
    <property type="match status" value="1"/>
</dbReference>
<dbReference type="InterPro" id="IPR015940">
    <property type="entry name" value="UBA"/>
</dbReference>
<dbReference type="SMART" id="SM00326">
    <property type="entry name" value="SH3"/>
    <property type="match status" value="1"/>
</dbReference>
<feature type="domain" description="SH3" evidence="4">
    <location>
        <begin position="355"/>
        <end position="420"/>
    </location>
</feature>
<accession>A0ABQ7T5R2</accession>
<keyword evidence="7" id="KW-1185">Reference proteome</keyword>
<dbReference type="Pfam" id="PF14604">
    <property type="entry name" value="SH3_9"/>
    <property type="match status" value="1"/>
</dbReference>
<name>A0ABQ7T5R2_PHRPL</name>
<dbReference type="InterPro" id="IPR009060">
    <property type="entry name" value="UBA-like_sf"/>
</dbReference>
<dbReference type="CDD" id="cd14300">
    <property type="entry name" value="UBA_UBS3A_like"/>
    <property type="match status" value="1"/>
</dbReference>
<dbReference type="PANTHER" id="PTHR16469">
    <property type="entry name" value="UBIQUITIN-ASSOCIATED AND SH3 DOMAIN-CONTAINING BA-RELATED"/>
    <property type="match status" value="1"/>
</dbReference>
<evidence type="ECO:0000313" key="6">
    <source>
        <dbReference type="EMBL" id="KAH0624812.1"/>
    </source>
</evidence>
<keyword evidence="3" id="KW-1133">Transmembrane helix</keyword>
<dbReference type="Gene3D" id="2.30.30.40">
    <property type="entry name" value="SH3 Domains"/>
    <property type="match status" value="1"/>
</dbReference>
<dbReference type="Gene3D" id="1.10.8.10">
    <property type="entry name" value="DNA helicase RuvA subunit, C-terminal domain"/>
    <property type="match status" value="1"/>
</dbReference>
<sequence>MVQETDSSPGAIEIVSVTEDELPDSELCFFYKRFFCIQQTKVDPSENENEDTTTPQCHVLIPLRLLPLILALSLTVIIAVAIGLGVSQLEILQSALQIFSLSHPELLGRAEVKRKREMAASETPLYSKVLNKQKNRNTQSLLEPLLNDGFSVHTALKALAATGQRSVEDATKWLHSHCNDPSLDDPIPQEYVLYLCPTGPLNDLLMEFWKESKQQCGKNRAHEIFPHITLCEFFTCEDQKVGGLYEALKRAGDRFSSCFPTIISLSLHSSSSYIGFFLSDGPSNIIKSFAAAFATEAMTLADCSVKPSTKQLHLTLANKFYPHHQKTLEQLAKSINPKQPCNWMAALYSRDMRFVHYQVLRALFQYKPQNIDELMLNAGDHIYVDRIQSVDACSGWVIGISHRTGCWGFLPENYTEKANESDTWVKHSPAQRGLLVIRHGERIDEVFGKSWLQQCFTASGKYYRADLNFPSNLPNRKDGINTFEDDPPLSSCGIFQSRLIGEALLEKEVVVSCVYSSPALHCIQTAQHLLEGLQVEQRIKIRIEPGLFEWTKWEANTTIPSFMTESELTGVNYSIDTTYRSVENLICKDDFSPTEYHQEYSLYTKKGMKLCNFPLSSLMPSEGYEDYTNRCSATIKHIIGSSATEGIILIVGHSSSLDSFTRPLLGLSARDSNDFAQFVRKIPSLGMCFCEELTQERKWQMTNAPVKMLTHGSNIAFNWKHILLDN</sequence>
<dbReference type="InterPro" id="IPR036028">
    <property type="entry name" value="SH3-like_dom_sf"/>
</dbReference>
<dbReference type="SUPFAM" id="SSF53254">
    <property type="entry name" value="Phosphoglycerate mutase-like"/>
    <property type="match status" value="1"/>
</dbReference>
<evidence type="ECO:0000313" key="7">
    <source>
        <dbReference type="Proteomes" id="UP000826234"/>
    </source>
</evidence>
<keyword evidence="3" id="KW-0812">Transmembrane</keyword>
<keyword evidence="1 2" id="KW-0728">SH3 domain</keyword>
<dbReference type="InterPro" id="IPR001452">
    <property type="entry name" value="SH3_domain"/>
</dbReference>
<feature type="transmembrane region" description="Helical" evidence="3">
    <location>
        <begin position="65"/>
        <end position="86"/>
    </location>
</feature>
<reference evidence="6 7" key="1">
    <citation type="journal article" date="2022" name="Gigascience">
        <title>A chromosome-level genome assembly and annotation of the desert horned lizard, Phrynosoma platyrhinos, provides insight into chromosomal rearrangements among reptiles.</title>
        <authorList>
            <person name="Koochekian N."/>
            <person name="Ascanio A."/>
            <person name="Farleigh K."/>
            <person name="Card D.C."/>
            <person name="Schield D.R."/>
            <person name="Castoe T.A."/>
            <person name="Jezkova T."/>
        </authorList>
    </citation>
    <scope>NUCLEOTIDE SEQUENCE [LARGE SCALE GENOMIC DNA]</scope>
    <source>
        <strain evidence="6">NK-2021</strain>
    </source>
</reference>
<dbReference type="InterPro" id="IPR013078">
    <property type="entry name" value="His_Pase_superF_clade-1"/>
</dbReference>
<dbReference type="SUPFAM" id="SSF46934">
    <property type="entry name" value="UBA-like"/>
    <property type="match status" value="1"/>
</dbReference>
<feature type="domain" description="UBA" evidence="5">
    <location>
        <begin position="135"/>
        <end position="177"/>
    </location>
</feature>
<protein>
    <recommendedName>
        <fullName evidence="8">Ubiquitin associated and SH3 domain containing A</fullName>
    </recommendedName>
</protein>
<evidence type="ECO:0008006" key="8">
    <source>
        <dbReference type="Google" id="ProtNLM"/>
    </source>
</evidence>
<dbReference type="PANTHER" id="PTHR16469:SF7">
    <property type="entry name" value="UBIQUITIN-ASSOCIATED AND SH3 DOMAIN-CONTAINING PROTEIN A"/>
    <property type="match status" value="1"/>
</dbReference>
<dbReference type="InterPro" id="IPR029033">
    <property type="entry name" value="His_PPase_superfam"/>
</dbReference>
<gene>
    <name evidence="6" type="ORF">JD844_032639</name>
</gene>
<evidence type="ECO:0000259" key="5">
    <source>
        <dbReference type="PROSITE" id="PS50030"/>
    </source>
</evidence>
<dbReference type="Gene3D" id="3.40.50.1240">
    <property type="entry name" value="Phosphoglycerate mutase-like"/>
    <property type="match status" value="1"/>
</dbReference>
<dbReference type="Pfam" id="PF00300">
    <property type="entry name" value="His_Phos_1"/>
    <property type="match status" value="1"/>
</dbReference>
<comment type="caution">
    <text evidence="6">The sequence shown here is derived from an EMBL/GenBank/DDBJ whole genome shotgun (WGS) entry which is preliminary data.</text>
</comment>
<dbReference type="PROSITE" id="PS50030">
    <property type="entry name" value="UBA"/>
    <property type="match status" value="1"/>
</dbReference>
<dbReference type="SUPFAM" id="SSF50044">
    <property type="entry name" value="SH3-domain"/>
    <property type="match status" value="1"/>
</dbReference>
<dbReference type="Proteomes" id="UP000826234">
    <property type="component" value="Unassembled WGS sequence"/>
</dbReference>
<evidence type="ECO:0000256" key="2">
    <source>
        <dbReference type="PROSITE-ProRule" id="PRU00192"/>
    </source>
</evidence>
<dbReference type="CDD" id="cd07067">
    <property type="entry name" value="HP_PGM_like"/>
    <property type="match status" value="1"/>
</dbReference>
<organism evidence="6 7">
    <name type="scientific">Phrynosoma platyrhinos</name>
    <name type="common">Desert horned lizard</name>
    <dbReference type="NCBI Taxonomy" id="52577"/>
    <lineage>
        <taxon>Eukaryota</taxon>
        <taxon>Metazoa</taxon>
        <taxon>Chordata</taxon>
        <taxon>Craniata</taxon>
        <taxon>Vertebrata</taxon>
        <taxon>Euteleostomi</taxon>
        <taxon>Lepidosauria</taxon>
        <taxon>Squamata</taxon>
        <taxon>Bifurcata</taxon>
        <taxon>Unidentata</taxon>
        <taxon>Episquamata</taxon>
        <taxon>Toxicofera</taxon>
        <taxon>Iguania</taxon>
        <taxon>Phrynosomatidae</taxon>
        <taxon>Phrynosomatinae</taxon>
        <taxon>Phrynosoma</taxon>
    </lineage>
</organism>
<dbReference type="InterPro" id="IPR051710">
    <property type="entry name" value="Phosphatase_SH3-domain"/>
</dbReference>